<keyword evidence="2" id="KW-1185">Reference proteome</keyword>
<dbReference type="Proteomes" id="UP001583177">
    <property type="component" value="Unassembled WGS sequence"/>
</dbReference>
<reference evidence="1 2" key="1">
    <citation type="journal article" date="2024" name="IMA Fungus">
        <title>IMA Genome - F19 : A genome assembly and annotation guide to empower mycologists, including annotated draft genome sequences of Ceratocystis pirilliformis, Diaporthe australafricana, Fusarium ophioides, Paecilomyces lecythidis, and Sporothrix stenoceras.</title>
        <authorList>
            <person name="Aylward J."/>
            <person name="Wilson A.M."/>
            <person name="Visagie C.M."/>
            <person name="Spraker J."/>
            <person name="Barnes I."/>
            <person name="Buitendag C."/>
            <person name="Ceriani C."/>
            <person name="Del Mar Angel L."/>
            <person name="du Plessis D."/>
            <person name="Fuchs T."/>
            <person name="Gasser K."/>
            <person name="Kramer D."/>
            <person name="Li W."/>
            <person name="Munsamy K."/>
            <person name="Piso A."/>
            <person name="Price J.L."/>
            <person name="Sonnekus B."/>
            <person name="Thomas C."/>
            <person name="van der Nest A."/>
            <person name="van Dijk A."/>
            <person name="van Heerden A."/>
            <person name="van Vuuren N."/>
            <person name="Yilmaz N."/>
            <person name="Duong T.A."/>
            <person name="van der Merwe N.A."/>
            <person name="Wingfield M.J."/>
            <person name="Wingfield B.D."/>
        </authorList>
    </citation>
    <scope>NUCLEOTIDE SEQUENCE [LARGE SCALE GENOMIC DNA]</scope>
    <source>
        <strain evidence="1 2">CMW 18300</strain>
    </source>
</reference>
<dbReference type="EMBL" id="JAWRVE010000014">
    <property type="protein sequence ID" value="KAL1877502.1"/>
    <property type="molecule type" value="Genomic_DNA"/>
</dbReference>
<organism evidence="1 2">
    <name type="scientific">Diaporthe australafricana</name>
    <dbReference type="NCBI Taxonomy" id="127596"/>
    <lineage>
        <taxon>Eukaryota</taxon>
        <taxon>Fungi</taxon>
        <taxon>Dikarya</taxon>
        <taxon>Ascomycota</taxon>
        <taxon>Pezizomycotina</taxon>
        <taxon>Sordariomycetes</taxon>
        <taxon>Sordariomycetidae</taxon>
        <taxon>Diaporthales</taxon>
        <taxon>Diaporthaceae</taxon>
        <taxon>Diaporthe</taxon>
    </lineage>
</organism>
<proteinExistence type="predicted"/>
<accession>A0ABR3XND5</accession>
<gene>
    <name evidence="1" type="ORF">Daus18300_002489</name>
</gene>
<evidence type="ECO:0000313" key="1">
    <source>
        <dbReference type="EMBL" id="KAL1877502.1"/>
    </source>
</evidence>
<evidence type="ECO:0000313" key="2">
    <source>
        <dbReference type="Proteomes" id="UP001583177"/>
    </source>
</evidence>
<name>A0ABR3XND5_9PEZI</name>
<sequence>MPLDKDAESQTQYKNINPYDTYDLDELSDTDSSDDTLTVASKFRPVSWRQPPLSRLWVFIYIVVFGLKMPAQLEQGKLLQKSYKISSLQTLYPVPC</sequence>
<comment type="caution">
    <text evidence="1">The sequence shown here is derived from an EMBL/GenBank/DDBJ whole genome shotgun (WGS) entry which is preliminary data.</text>
</comment>
<protein>
    <submittedName>
        <fullName evidence="1">Uncharacterized protein</fullName>
    </submittedName>
</protein>